<evidence type="ECO:0000256" key="3">
    <source>
        <dbReference type="PROSITE-ProRule" id="PRU00284"/>
    </source>
</evidence>
<dbReference type="RefSeq" id="WP_207855126.1">
    <property type="nucleotide sequence ID" value="NZ_JAFVMG010000016.1"/>
</dbReference>
<dbReference type="SMART" id="SM01204">
    <property type="entry name" value="FIST_C"/>
    <property type="match status" value="1"/>
</dbReference>
<comment type="similarity">
    <text evidence="2">Belongs to the methyl-accepting chemotaxis (MCP) protein family.</text>
</comment>
<dbReference type="Pfam" id="PF10442">
    <property type="entry name" value="FIST_C"/>
    <property type="match status" value="1"/>
</dbReference>
<dbReference type="InterPro" id="IPR019494">
    <property type="entry name" value="FIST_C"/>
</dbReference>
<keyword evidence="3" id="KW-0807">Transducer</keyword>
<dbReference type="Proteomes" id="UP000664399">
    <property type="component" value="Unassembled WGS sequence"/>
</dbReference>
<keyword evidence="6" id="KW-1185">Reference proteome</keyword>
<dbReference type="SUPFAM" id="SSF58104">
    <property type="entry name" value="Methyl-accepting chemotaxis protein (MCP) signaling domain"/>
    <property type="match status" value="1"/>
</dbReference>
<dbReference type="PRINTS" id="PR00260">
    <property type="entry name" value="CHEMTRNSDUCR"/>
</dbReference>
<dbReference type="Pfam" id="PF08495">
    <property type="entry name" value="FIST"/>
    <property type="match status" value="1"/>
</dbReference>
<accession>A0ABS3LPH6</accession>
<dbReference type="PROSITE" id="PS50111">
    <property type="entry name" value="CHEMOTAXIS_TRANSDUC_2"/>
    <property type="match status" value="1"/>
</dbReference>
<feature type="domain" description="Methyl-accepting transducer" evidence="4">
    <location>
        <begin position="452"/>
        <end position="654"/>
    </location>
</feature>
<dbReference type="InterPro" id="IPR013702">
    <property type="entry name" value="FIST_domain_N"/>
</dbReference>
<comment type="caution">
    <text evidence="5">The sequence shown here is derived from an EMBL/GenBank/DDBJ whole genome shotgun (WGS) entry which is preliminary data.</text>
</comment>
<reference evidence="5 6" key="1">
    <citation type="submission" date="2021-03" db="EMBL/GenBank/DDBJ databases">
        <title>The complete genome sequence of Acetobacter suratthaniensis TBRC 1719.</title>
        <authorList>
            <person name="Charoenyingcharoen P."/>
            <person name="Yukphan P."/>
        </authorList>
    </citation>
    <scope>NUCLEOTIDE SEQUENCE [LARGE SCALE GENOMIC DNA]</scope>
    <source>
        <strain evidence="5 6">TBRC 1719</strain>
    </source>
</reference>
<proteinExistence type="inferred from homology"/>
<name>A0ABS3LPH6_9PROT</name>
<dbReference type="InterPro" id="IPR004090">
    <property type="entry name" value="Chemotax_Me-accpt_rcpt"/>
</dbReference>
<sequence>MSDLSALSAQGSDPVRVIRTNARLQDITQDSFFFADQPARLAVAYISPHNDFQATLSALQRLAGQTTLIATMTAGELCTQGGATRTPLYNDTRSAWDDVVIQLFSPEMVEAVSVHTIALDEGEGASSTVPPDMRVAHIQDQLSRIALPFVINPQNTLAVTLIDGLAKAENYFAEALYKAESFPCAFIGGSSGGTLDFRETALFDGRRVVRNHAVLAFLKLAPDFAFSIFKTQNFVNTGRSFIVTEADAGSRMVRSVLDRQSVTVVNILDTLAALMSCRKEKVFEALEDYTFALSIEGELYIRSISGIDVAQGLVSFYADINVGDELFLLKSTDFNETTRSDLRNFLKGKPQPVGAILNDCILRRLNNANHLRELDGMWPMPAAGFSCFGEFFGINMNQTLTAAVFFRLEEGEVFHDEFIEFFPVYYGRYSQYFLQTRLNQQKILNDIRKGLIERMVDFIRRTAQSSLELEQMVKQTEAVRTTMESVRAELHARMQGMASDDQKGVLEQEFQNVVHRTKELFDIVTILEKISLQTNILSLNAAVEAARVGEQGKGFAVIASEVRILAQHTKESLGKSAQALVGVKSSTGVLGEHIEQSEKKLAEARDNYGEIFARIGNMFSSFEQINEVMNSVEEMSHQQAQLIRTVEDDIAHLRKIEQ</sequence>
<evidence type="ECO:0000259" key="4">
    <source>
        <dbReference type="PROSITE" id="PS50111"/>
    </source>
</evidence>
<evidence type="ECO:0000256" key="2">
    <source>
        <dbReference type="ARBA" id="ARBA00029447"/>
    </source>
</evidence>
<gene>
    <name evidence="5" type="ORF">J2D75_12375</name>
</gene>
<evidence type="ECO:0000313" key="6">
    <source>
        <dbReference type="Proteomes" id="UP000664399"/>
    </source>
</evidence>
<evidence type="ECO:0000256" key="1">
    <source>
        <dbReference type="ARBA" id="ARBA00022500"/>
    </source>
</evidence>
<dbReference type="InterPro" id="IPR004089">
    <property type="entry name" value="MCPsignal_dom"/>
</dbReference>
<dbReference type="SMART" id="SM00897">
    <property type="entry name" value="FIST"/>
    <property type="match status" value="1"/>
</dbReference>
<dbReference type="PANTHER" id="PTHR43531:SF11">
    <property type="entry name" value="METHYL-ACCEPTING CHEMOTAXIS PROTEIN 3"/>
    <property type="match status" value="1"/>
</dbReference>
<keyword evidence="1" id="KW-0145">Chemotaxis</keyword>
<protein>
    <submittedName>
        <fullName evidence="5">FIST C-terminal domain-containing protein</fullName>
    </submittedName>
</protein>
<dbReference type="SMART" id="SM00283">
    <property type="entry name" value="MA"/>
    <property type="match status" value="1"/>
</dbReference>
<organism evidence="5 6">
    <name type="scientific">Acetobacter suratthaniensis</name>
    <dbReference type="NCBI Taxonomy" id="1502841"/>
    <lineage>
        <taxon>Bacteria</taxon>
        <taxon>Pseudomonadati</taxon>
        <taxon>Pseudomonadota</taxon>
        <taxon>Alphaproteobacteria</taxon>
        <taxon>Acetobacterales</taxon>
        <taxon>Acetobacteraceae</taxon>
        <taxon>Acetobacter</taxon>
    </lineage>
</organism>
<evidence type="ECO:0000313" key="5">
    <source>
        <dbReference type="EMBL" id="MBO1329266.1"/>
    </source>
</evidence>
<dbReference type="EMBL" id="JAFVMG010000016">
    <property type="protein sequence ID" value="MBO1329266.1"/>
    <property type="molecule type" value="Genomic_DNA"/>
</dbReference>
<dbReference type="Gene3D" id="1.10.287.950">
    <property type="entry name" value="Methyl-accepting chemotaxis protein"/>
    <property type="match status" value="1"/>
</dbReference>
<dbReference type="InterPro" id="IPR051310">
    <property type="entry name" value="MCP_chemotaxis"/>
</dbReference>
<dbReference type="PANTHER" id="PTHR43531">
    <property type="entry name" value="PROTEIN ICFG"/>
    <property type="match status" value="1"/>
</dbReference>
<dbReference type="Pfam" id="PF00015">
    <property type="entry name" value="MCPsignal"/>
    <property type="match status" value="1"/>
</dbReference>